<comment type="caution">
    <text evidence="4">The sequence shown here is derived from an EMBL/GenBank/DDBJ whole genome shotgun (WGS) entry which is preliminary data.</text>
</comment>
<dbReference type="SUPFAM" id="SSF46565">
    <property type="entry name" value="Chaperone J-domain"/>
    <property type="match status" value="1"/>
</dbReference>
<evidence type="ECO:0000256" key="1">
    <source>
        <dbReference type="ARBA" id="ARBA00023186"/>
    </source>
</evidence>
<dbReference type="Pfam" id="PF14308">
    <property type="entry name" value="DnaJ-X"/>
    <property type="match status" value="1"/>
</dbReference>
<dbReference type="CDD" id="cd06257">
    <property type="entry name" value="DnaJ"/>
    <property type="match status" value="1"/>
</dbReference>
<evidence type="ECO:0000256" key="2">
    <source>
        <dbReference type="SAM" id="MobiDB-lite"/>
    </source>
</evidence>
<dbReference type="PROSITE" id="PS00636">
    <property type="entry name" value="DNAJ_1"/>
    <property type="match status" value="1"/>
</dbReference>
<dbReference type="VEuPathDB" id="FungiDB:PNEG_04256"/>
<dbReference type="OrthoDB" id="552049at2759"/>
<dbReference type="GO" id="GO:0005829">
    <property type="term" value="C:cytosol"/>
    <property type="evidence" value="ECO:0007669"/>
    <property type="project" value="TreeGrafter"/>
</dbReference>
<gene>
    <name evidence="4" type="ORF">PNEG_04256</name>
</gene>
<dbReference type="GeneID" id="19894289"/>
<dbReference type="eggNOG" id="KOG1505">
    <property type="taxonomic scope" value="Eukaryota"/>
</dbReference>
<feature type="compositionally biased region" description="Polar residues" evidence="2">
    <location>
        <begin position="148"/>
        <end position="161"/>
    </location>
</feature>
<dbReference type="STRING" id="1069680.A0A0W4ZX37"/>
<feature type="region of interest" description="Disordered" evidence="2">
    <location>
        <begin position="148"/>
        <end position="174"/>
    </location>
</feature>
<dbReference type="eggNOG" id="KOG0691">
    <property type="taxonomic scope" value="Eukaryota"/>
</dbReference>
<sequence length="410" mass="46686">VGVIDREYYDILEVDPLADNLTIKRAYRRLAIRFHPDKNPDNPEESREKFQKIGEAYQVLSNPELRRKYNMYGKKEATPDQGFCDPSDFFANLFGGEAFVDLIGEISLIKDLTKALEIAEMEKKPKNEDTSVSIKSNIALSFSDKKTITCSSPPSPVSTISETEKNTQKNYKKRGLTKEQQEELLAFEKEKASVRKKRVEHLANKLVDRLNIWTESTKDELTTRAFQEKIKYEAENLKMESFGVELLNAIGVIYIQKGTSLLRSQKFLGISGIFSKIKEKGIIAKDIFGTISSALDAQMTAEQLSKLEEKGEDWDSIRKIELEKEMTGKILLASWRGAKFEVSGVLRRVLYSTKDVCDKVLSKSIPLEKRIERARALIMIGAIFCETQPDPGDEGRVFEELMRNSTKKKK</sequence>
<dbReference type="InterPro" id="IPR001623">
    <property type="entry name" value="DnaJ_domain"/>
</dbReference>
<dbReference type="RefSeq" id="XP_007872487.2">
    <property type="nucleotide sequence ID" value="XM_007874296.2"/>
</dbReference>
<reference evidence="5" key="1">
    <citation type="journal article" date="2016" name="Nat. Commun.">
        <title>Genome analysis of three Pneumocystis species reveals adaptation mechanisms to life exclusively in mammalian hosts.</title>
        <authorList>
            <person name="Ma L."/>
            <person name="Chen Z."/>
            <person name="Huang D.W."/>
            <person name="Kutty G."/>
            <person name="Ishihara M."/>
            <person name="Wang H."/>
            <person name="Abouelleil A."/>
            <person name="Bishop L."/>
            <person name="Davey E."/>
            <person name="Deng R."/>
            <person name="Deng X."/>
            <person name="Fan L."/>
            <person name="Fantoni G."/>
            <person name="Fitzgerald M."/>
            <person name="Gogineni E."/>
            <person name="Goldberg J.M."/>
            <person name="Handley G."/>
            <person name="Hu X."/>
            <person name="Huber C."/>
            <person name="Jiao X."/>
            <person name="Jones K."/>
            <person name="Levin J.Z."/>
            <person name="Liu Y."/>
            <person name="Macdonald P."/>
            <person name="Melnikov A."/>
            <person name="Raley C."/>
            <person name="Sassi M."/>
            <person name="Sherman B.T."/>
            <person name="Song X."/>
            <person name="Sykes S."/>
            <person name="Tran B."/>
            <person name="Walsh L."/>
            <person name="Xia Y."/>
            <person name="Yang J."/>
            <person name="Young S."/>
            <person name="Zeng Q."/>
            <person name="Zheng X."/>
            <person name="Stephens R."/>
            <person name="Nusbaum C."/>
            <person name="Birren B.W."/>
            <person name="Azadi P."/>
            <person name="Lempicki R.A."/>
            <person name="Cuomo C.A."/>
            <person name="Kovacs J.A."/>
        </authorList>
    </citation>
    <scope>NUCLEOTIDE SEQUENCE [LARGE SCALE GENOMIC DNA]</scope>
    <source>
        <strain evidence="5">B123</strain>
    </source>
</reference>
<feature type="non-terminal residue" evidence="4">
    <location>
        <position position="1"/>
    </location>
</feature>
<dbReference type="PROSITE" id="PS50076">
    <property type="entry name" value="DNAJ_2"/>
    <property type="match status" value="1"/>
</dbReference>
<dbReference type="AlphaFoldDB" id="A0A0W4ZX37"/>
<dbReference type="InterPro" id="IPR036869">
    <property type="entry name" value="J_dom_sf"/>
</dbReference>
<accession>A0A0W4ZX37</accession>
<dbReference type="OMA" id="RPALMDK"/>
<dbReference type="GO" id="GO:0016558">
    <property type="term" value="P:protein import into peroxisome matrix"/>
    <property type="evidence" value="ECO:0007669"/>
    <property type="project" value="TreeGrafter"/>
</dbReference>
<evidence type="ECO:0000313" key="5">
    <source>
        <dbReference type="Proteomes" id="UP000011958"/>
    </source>
</evidence>
<organism evidence="4 5">
    <name type="scientific">Pneumocystis murina (strain B123)</name>
    <name type="common">Mouse pneumocystis pneumonia agent</name>
    <name type="synonym">Pneumocystis carinii f. sp. muris</name>
    <dbReference type="NCBI Taxonomy" id="1069680"/>
    <lineage>
        <taxon>Eukaryota</taxon>
        <taxon>Fungi</taxon>
        <taxon>Dikarya</taxon>
        <taxon>Ascomycota</taxon>
        <taxon>Taphrinomycotina</taxon>
        <taxon>Pneumocystomycetes</taxon>
        <taxon>Pneumocystaceae</taxon>
        <taxon>Pneumocystis</taxon>
    </lineage>
</organism>
<dbReference type="Pfam" id="PF00226">
    <property type="entry name" value="DnaJ"/>
    <property type="match status" value="1"/>
</dbReference>
<dbReference type="PANTHER" id="PTHR45006:SF1">
    <property type="entry name" value="DNAJ-LIKE PROTEIN 1"/>
    <property type="match status" value="1"/>
</dbReference>
<dbReference type="FunFam" id="1.10.287.110:FF:000028">
    <property type="entry name" value="DnaJ domain protein"/>
    <property type="match status" value="1"/>
</dbReference>
<keyword evidence="5" id="KW-1185">Reference proteome</keyword>
<dbReference type="InterPro" id="IPR018253">
    <property type="entry name" value="DnaJ_domain_CS"/>
</dbReference>
<evidence type="ECO:0000259" key="3">
    <source>
        <dbReference type="PROSITE" id="PS50076"/>
    </source>
</evidence>
<feature type="domain" description="J" evidence="3">
    <location>
        <begin position="7"/>
        <end position="73"/>
    </location>
</feature>
<dbReference type="Gene3D" id="1.10.287.110">
    <property type="entry name" value="DnaJ domain"/>
    <property type="match status" value="1"/>
</dbReference>
<proteinExistence type="predicted"/>
<protein>
    <recommendedName>
        <fullName evidence="3">J domain-containing protein</fullName>
    </recommendedName>
</protein>
<dbReference type="PRINTS" id="PR00625">
    <property type="entry name" value="JDOMAIN"/>
</dbReference>
<dbReference type="PANTHER" id="PTHR45006">
    <property type="entry name" value="DNAJ-LIKE PROTEIN 1"/>
    <property type="match status" value="1"/>
</dbReference>
<dbReference type="InterPro" id="IPR052814">
    <property type="entry name" value="Peroxisomal_DnaJ"/>
</dbReference>
<dbReference type="SMART" id="SM00271">
    <property type="entry name" value="DnaJ"/>
    <property type="match status" value="1"/>
</dbReference>
<keyword evidence="1" id="KW-0143">Chaperone</keyword>
<dbReference type="EMBL" id="AFWA02000002">
    <property type="protein sequence ID" value="KTW32934.1"/>
    <property type="molecule type" value="Genomic_DNA"/>
</dbReference>
<evidence type="ECO:0000313" key="4">
    <source>
        <dbReference type="EMBL" id="KTW32934.1"/>
    </source>
</evidence>
<dbReference type="InterPro" id="IPR026894">
    <property type="entry name" value="DnaJ_X"/>
</dbReference>
<name>A0A0W4ZX37_PNEMU</name>
<dbReference type="Proteomes" id="UP000011958">
    <property type="component" value="Unassembled WGS sequence"/>
</dbReference>